<reference evidence="1" key="1">
    <citation type="submission" date="2014-07" db="EMBL/GenBank/DDBJ databases">
        <authorList>
            <person name="Zhang J.E."/>
            <person name="Yang H."/>
            <person name="Guo J."/>
            <person name="Deng Z."/>
            <person name="Luo H."/>
            <person name="Luo M."/>
            <person name="Zhao B."/>
        </authorList>
    </citation>
    <scope>NUCLEOTIDE SEQUENCE</scope>
    <source>
        <strain evidence="1">AM4</strain>
    </source>
</reference>
<name>A0A1L7RM63_9ACTO</name>
<proteinExistence type="predicted"/>
<sequence>MTVSGQTVEPVTGIQLTLPGEAQALKPERVGDGRAQVTYVWTGEDDWGYLVVEGPHSFGADDQSAAKNAANAERQRLIAALITPSEPKTLEWDGITQCVQMTWNQRTVPPGWSQETSVDAIALFCVAEEDRAYTVVAYGARGALENAYAYAALCSAMVLGRDEGSEG</sequence>
<dbReference type="AlphaFoldDB" id="A0A1L7RM63"/>
<accession>A0A1L7RM63</accession>
<evidence type="ECO:0000313" key="1">
    <source>
        <dbReference type="EMBL" id="CED90374.1"/>
    </source>
</evidence>
<gene>
    <name evidence="1" type="ORF">AAM4_0479</name>
</gene>
<protein>
    <submittedName>
        <fullName evidence="1">Uncharacterized protein</fullName>
    </submittedName>
</protein>
<organism evidence="1">
    <name type="scientific">Actinomyces succiniciruminis</name>
    <dbReference type="NCBI Taxonomy" id="1522002"/>
    <lineage>
        <taxon>Bacteria</taxon>
        <taxon>Bacillati</taxon>
        <taxon>Actinomycetota</taxon>
        <taxon>Actinomycetes</taxon>
        <taxon>Actinomycetales</taxon>
        <taxon>Actinomycetaceae</taxon>
        <taxon>Actinomyces</taxon>
    </lineage>
</organism>
<dbReference type="EMBL" id="LK995471">
    <property type="protein sequence ID" value="CED90374.1"/>
    <property type="molecule type" value="Genomic_DNA"/>
</dbReference>